<sequence length="466" mass="53247">MKKINRSYKIATLFSGAGGLDSGFTRTKKFENQIANDILPIPAETYSLNHNAKILTVEEFNKNPKTPCYIVGDVTEVDFQSLKKIDCVIGGPPCQDFSITRGSRETLGIKMVRGKLYSHFIRALSRTQPKVFVFENVPGLRSSNGGAAYKTITEDFENLHVRWSEIKHDINNGPNNAESYSLIFNDVVDSANIGVPQKRRRLIIIGVRKDLFSKEDGKIFAEKSNAILKGKNSLLSKYPLTAMEVFEGETLPNLAQKYRDVMKEYEGVEKETKTEESKKWKKNVWDKLTFKIEEDYMFANGIKPNDRKEVEEAFEEHRRVLEDLEYYGKPLKGKDFEDNSNEIPKEGSPVIERMLRIPPDMNHLIVSGTKWKVKGTMSNIYRRSHPLKPAYTVMAYGGGGTWSYHYEKGRSMLTNRERARLQTFPDNYMFKGNRSQVRAQIGEAVPVRLGTKLSEVAQMVLEKIDR</sequence>
<comment type="caution">
    <text evidence="6">The sequence shown here is derived from an EMBL/GenBank/DDBJ whole genome shotgun (WGS) entry which is preliminary data.</text>
</comment>
<dbReference type="InterPro" id="IPR050390">
    <property type="entry name" value="C5-Methyltransferase"/>
</dbReference>
<dbReference type="Pfam" id="PF00145">
    <property type="entry name" value="DNA_methylase"/>
    <property type="match status" value="1"/>
</dbReference>
<dbReference type="Proteomes" id="UP000014065">
    <property type="component" value="Unassembled WGS sequence"/>
</dbReference>
<keyword evidence="2 6" id="KW-0489">Methyltransferase</keyword>
<dbReference type="InterPro" id="IPR001525">
    <property type="entry name" value="C5_MeTfrase"/>
</dbReference>
<dbReference type="GO" id="GO:0003677">
    <property type="term" value="F:DNA binding"/>
    <property type="evidence" value="ECO:0007669"/>
    <property type="project" value="TreeGrafter"/>
</dbReference>
<dbReference type="PATRIC" id="fig|859192.6.peg.625"/>
<evidence type="ECO:0000313" key="6">
    <source>
        <dbReference type="EMBL" id="EPA06184.1"/>
    </source>
</evidence>
<evidence type="ECO:0000256" key="5">
    <source>
        <dbReference type="RuleBase" id="RU000416"/>
    </source>
</evidence>
<dbReference type="PROSITE" id="PS00094">
    <property type="entry name" value="C5_MTASE_1"/>
    <property type="match status" value="1"/>
</dbReference>
<evidence type="ECO:0000256" key="4">
    <source>
        <dbReference type="ARBA" id="ARBA00022691"/>
    </source>
</evidence>
<dbReference type="PROSITE" id="PS51679">
    <property type="entry name" value="SAM_MT_C5"/>
    <property type="match status" value="1"/>
</dbReference>
<evidence type="ECO:0000256" key="3">
    <source>
        <dbReference type="ARBA" id="ARBA00022679"/>
    </source>
</evidence>
<gene>
    <name evidence="6" type="primary">dcm</name>
    <name evidence="6" type="ORF">BG20_I0817</name>
</gene>
<dbReference type="GO" id="GO:0003886">
    <property type="term" value="F:DNA (cytosine-5-)-methyltransferase activity"/>
    <property type="evidence" value="ECO:0007669"/>
    <property type="project" value="UniProtKB-EC"/>
</dbReference>
<dbReference type="Gene3D" id="3.90.120.10">
    <property type="entry name" value="DNA Methylase, subunit A, domain 2"/>
    <property type="match status" value="1"/>
</dbReference>
<dbReference type="SUPFAM" id="SSF53335">
    <property type="entry name" value="S-adenosyl-L-methionine-dependent methyltransferases"/>
    <property type="match status" value="1"/>
</dbReference>
<accession>S2EV73</accession>
<dbReference type="PRINTS" id="PR00105">
    <property type="entry name" value="C5METTRFRASE"/>
</dbReference>
<evidence type="ECO:0000256" key="2">
    <source>
        <dbReference type="ARBA" id="ARBA00022603"/>
    </source>
</evidence>
<dbReference type="EC" id="2.1.1.37" evidence="1"/>
<proteinExistence type="inferred from homology"/>
<dbReference type="AlphaFoldDB" id="S2EV73"/>
<dbReference type="InterPro" id="IPR018117">
    <property type="entry name" value="C5_DNA_meth_AS"/>
</dbReference>
<dbReference type="InterPro" id="IPR029063">
    <property type="entry name" value="SAM-dependent_MTases_sf"/>
</dbReference>
<dbReference type="Gene3D" id="3.40.50.150">
    <property type="entry name" value="Vaccinia Virus protein VP39"/>
    <property type="match status" value="1"/>
</dbReference>
<dbReference type="RefSeq" id="WP_010190737.1">
    <property type="nucleotide sequence ID" value="NZ_AHJG01000096.1"/>
</dbReference>
<dbReference type="PANTHER" id="PTHR10629">
    <property type="entry name" value="CYTOSINE-SPECIFIC METHYLTRANSFERASE"/>
    <property type="match status" value="1"/>
</dbReference>
<dbReference type="GO" id="GO:0044027">
    <property type="term" value="P:negative regulation of gene expression via chromosomal CpG island methylation"/>
    <property type="evidence" value="ECO:0007669"/>
    <property type="project" value="TreeGrafter"/>
</dbReference>
<comment type="similarity">
    <text evidence="5">Belongs to the class I-like SAM-binding methyltransferase superfamily. C5-methyltransferase family.</text>
</comment>
<organism evidence="6 7">
    <name type="scientific">Candidatus Nitrosarchaeum limnium BG20</name>
    <dbReference type="NCBI Taxonomy" id="859192"/>
    <lineage>
        <taxon>Archaea</taxon>
        <taxon>Nitrososphaerota</taxon>
        <taxon>Nitrososphaeria</taxon>
        <taxon>Nitrosopumilales</taxon>
        <taxon>Nitrosopumilaceae</taxon>
        <taxon>Nitrosarchaeum</taxon>
    </lineage>
</organism>
<evidence type="ECO:0000313" key="7">
    <source>
        <dbReference type="Proteomes" id="UP000014065"/>
    </source>
</evidence>
<dbReference type="GO" id="GO:0032259">
    <property type="term" value="P:methylation"/>
    <property type="evidence" value="ECO:0007669"/>
    <property type="project" value="UniProtKB-KW"/>
</dbReference>
<dbReference type="EMBL" id="AHJG01000096">
    <property type="protein sequence ID" value="EPA06184.1"/>
    <property type="molecule type" value="Genomic_DNA"/>
</dbReference>
<keyword evidence="4" id="KW-0949">S-adenosyl-L-methionine</keyword>
<dbReference type="OrthoDB" id="5033at2157"/>
<dbReference type="NCBIfam" id="TIGR00675">
    <property type="entry name" value="dcm"/>
    <property type="match status" value="1"/>
</dbReference>
<name>S2EV73_9ARCH</name>
<reference evidence="6 7" key="1">
    <citation type="journal article" date="2012" name="J. Bacteriol.">
        <title>Genome Sequence of "Candidatus Nitrosoarchaeum limnia" BG20, a Low-Salinity Ammonia-Oxidizing Archaeon from the San Francisco Bay Estuary.</title>
        <authorList>
            <person name="Mosier A.C."/>
            <person name="Allen E.E."/>
            <person name="Kim M."/>
            <person name="Ferriera S."/>
            <person name="Francis C.A."/>
        </authorList>
    </citation>
    <scope>NUCLEOTIDE SEQUENCE [LARGE SCALE GENOMIC DNA]</scope>
    <source>
        <strain evidence="6 7">BG20</strain>
    </source>
</reference>
<evidence type="ECO:0000256" key="1">
    <source>
        <dbReference type="ARBA" id="ARBA00011975"/>
    </source>
</evidence>
<keyword evidence="7" id="KW-1185">Reference proteome</keyword>
<keyword evidence="3 6" id="KW-0808">Transferase</keyword>
<protein>
    <recommendedName>
        <fullName evidence="1">DNA (cytosine-5-)-methyltransferase</fullName>
        <ecNumber evidence="1">2.1.1.37</ecNumber>
    </recommendedName>
</protein>
<dbReference type="PANTHER" id="PTHR10629:SF52">
    <property type="entry name" value="DNA (CYTOSINE-5)-METHYLTRANSFERASE 1"/>
    <property type="match status" value="1"/>
</dbReference>